<dbReference type="EMBL" id="JMCB01000011">
    <property type="protein sequence ID" value="KFE66267.1"/>
    <property type="molecule type" value="Genomic_DNA"/>
</dbReference>
<organism evidence="1 2">
    <name type="scientific">Hyalangium minutum</name>
    <dbReference type="NCBI Taxonomy" id="394096"/>
    <lineage>
        <taxon>Bacteria</taxon>
        <taxon>Pseudomonadati</taxon>
        <taxon>Myxococcota</taxon>
        <taxon>Myxococcia</taxon>
        <taxon>Myxococcales</taxon>
        <taxon>Cystobacterineae</taxon>
        <taxon>Archangiaceae</taxon>
        <taxon>Hyalangium</taxon>
    </lineage>
</organism>
<reference evidence="1 2" key="1">
    <citation type="submission" date="2014-04" db="EMBL/GenBank/DDBJ databases">
        <title>Genome assembly of Hyalangium minutum DSM 14724.</title>
        <authorList>
            <person name="Sharma G."/>
            <person name="Subramanian S."/>
        </authorList>
    </citation>
    <scope>NUCLEOTIDE SEQUENCE [LARGE SCALE GENOMIC DNA]</scope>
    <source>
        <strain evidence="1 2">DSM 14724</strain>
    </source>
</reference>
<proteinExistence type="predicted"/>
<dbReference type="AlphaFoldDB" id="A0A085WF04"/>
<keyword evidence="2" id="KW-1185">Reference proteome</keyword>
<evidence type="ECO:0000313" key="1">
    <source>
        <dbReference type="EMBL" id="KFE66267.1"/>
    </source>
</evidence>
<evidence type="ECO:0000313" key="2">
    <source>
        <dbReference type="Proteomes" id="UP000028725"/>
    </source>
</evidence>
<sequence>MMDLMWSGRTQLQDGAGGAALFVSFAAHPRVSPAAREFQRRF</sequence>
<accession>A0A085WF04</accession>
<comment type="caution">
    <text evidence="1">The sequence shown here is derived from an EMBL/GenBank/DDBJ whole genome shotgun (WGS) entry which is preliminary data.</text>
</comment>
<gene>
    <name evidence="1" type="ORF">DB31_1332</name>
</gene>
<dbReference type="Proteomes" id="UP000028725">
    <property type="component" value="Unassembled WGS sequence"/>
</dbReference>
<name>A0A085WF04_9BACT</name>
<protein>
    <submittedName>
        <fullName evidence="1">Uncharacterized protein</fullName>
    </submittedName>
</protein>